<feature type="region of interest" description="Disordered" evidence="1">
    <location>
        <begin position="1"/>
        <end position="28"/>
    </location>
</feature>
<evidence type="ECO:0000256" key="1">
    <source>
        <dbReference type="SAM" id="MobiDB-lite"/>
    </source>
</evidence>
<dbReference type="OrthoDB" id="303345at2759"/>
<sequence length="170" mass="20165">MDQNQPKKAIKRAYCRKGRPPMVFRSESEKMRQLLQIIDENNRIENLDKKIIQTTSSSQLKNDSEQQQSSQTQQSDKKTQNVTPSQTQLQPSIEQTTKQTLEIKIIKKAQPQELMNETQKKRLKPDDNYEQRFCQMKCEMQSFLSYWIMKLKSSVTETQQMVEQLEKFKL</sequence>
<organism evidence="2 3">
    <name type="scientific">Paramecium sonneborni</name>
    <dbReference type="NCBI Taxonomy" id="65129"/>
    <lineage>
        <taxon>Eukaryota</taxon>
        <taxon>Sar</taxon>
        <taxon>Alveolata</taxon>
        <taxon>Ciliophora</taxon>
        <taxon>Intramacronucleata</taxon>
        <taxon>Oligohymenophorea</taxon>
        <taxon>Peniculida</taxon>
        <taxon>Parameciidae</taxon>
        <taxon>Paramecium</taxon>
    </lineage>
</organism>
<feature type="compositionally biased region" description="Low complexity" evidence="1">
    <location>
        <begin position="65"/>
        <end position="74"/>
    </location>
</feature>
<feature type="region of interest" description="Disordered" evidence="1">
    <location>
        <begin position="55"/>
        <end position="96"/>
    </location>
</feature>
<dbReference type="EMBL" id="CAJJDN010000010">
    <property type="protein sequence ID" value="CAD8056670.1"/>
    <property type="molecule type" value="Genomic_DNA"/>
</dbReference>
<feature type="compositionally biased region" description="Polar residues" evidence="1">
    <location>
        <begin position="81"/>
        <end position="96"/>
    </location>
</feature>
<evidence type="ECO:0000313" key="3">
    <source>
        <dbReference type="Proteomes" id="UP000692954"/>
    </source>
</evidence>
<dbReference type="Proteomes" id="UP000692954">
    <property type="component" value="Unassembled WGS sequence"/>
</dbReference>
<dbReference type="AlphaFoldDB" id="A0A8S1KMV3"/>
<protein>
    <submittedName>
        <fullName evidence="2">Uncharacterized protein</fullName>
    </submittedName>
</protein>
<name>A0A8S1KMV3_9CILI</name>
<comment type="caution">
    <text evidence="2">The sequence shown here is derived from an EMBL/GenBank/DDBJ whole genome shotgun (WGS) entry which is preliminary data.</text>
</comment>
<reference evidence="2" key="1">
    <citation type="submission" date="2021-01" db="EMBL/GenBank/DDBJ databases">
        <authorList>
            <consortium name="Genoscope - CEA"/>
            <person name="William W."/>
        </authorList>
    </citation>
    <scope>NUCLEOTIDE SEQUENCE</scope>
</reference>
<gene>
    <name evidence="2" type="ORF">PSON_ATCC_30995.1.T0100394</name>
</gene>
<keyword evidence="3" id="KW-1185">Reference proteome</keyword>
<accession>A0A8S1KMV3</accession>
<proteinExistence type="predicted"/>
<feature type="compositionally biased region" description="Basic residues" evidence="1">
    <location>
        <begin position="8"/>
        <end position="19"/>
    </location>
</feature>
<evidence type="ECO:0000313" key="2">
    <source>
        <dbReference type="EMBL" id="CAD8056670.1"/>
    </source>
</evidence>